<reference evidence="2 3" key="1">
    <citation type="submission" date="2020-07" db="EMBL/GenBank/DDBJ databases">
        <authorList>
            <person name="Partida-Martinez L."/>
            <person name="Huntemann M."/>
            <person name="Clum A."/>
            <person name="Wang J."/>
            <person name="Palaniappan K."/>
            <person name="Ritter S."/>
            <person name="Chen I.-M."/>
            <person name="Stamatis D."/>
            <person name="Reddy T."/>
            <person name="O'Malley R."/>
            <person name="Daum C."/>
            <person name="Shapiro N."/>
            <person name="Ivanova N."/>
            <person name="Kyrpides N."/>
            <person name="Woyke T."/>
        </authorList>
    </citation>
    <scope>NUCLEOTIDE SEQUENCE [LARGE SCALE GENOMIC DNA]</scope>
    <source>
        <strain evidence="2 3">AS2.3</strain>
    </source>
</reference>
<evidence type="ECO:0000313" key="3">
    <source>
        <dbReference type="Proteomes" id="UP000517753"/>
    </source>
</evidence>
<proteinExistence type="predicted"/>
<dbReference type="InterPro" id="IPR052716">
    <property type="entry name" value="MOSC_domain"/>
</dbReference>
<keyword evidence="3" id="KW-1185">Reference proteome</keyword>
<dbReference type="SUPFAM" id="SSF50800">
    <property type="entry name" value="PK beta-barrel domain-like"/>
    <property type="match status" value="1"/>
</dbReference>
<dbReference type="GO" id="GO:0030170">
    <property type="term" value="F:pyridoxal phosphate binding"/>
    <property type="evidence" value="ECO:0007669"/>
    <property type="project" value="InterPro"/>
</dbReference>
<dbReference type="EMBL" id="JACCBY010000002">
    <property type="protein sequence ID" value="NYD89901.1"/>
    <property type="molecule type" value="Genomic_DNA"/>
</dbReference>
<dbReference type="RefSeq" id="WP_179508401.1">
    <property type="nucleotide sequence ID" value="NZ_JACCBY010000002.1"/>
</dbReference>
<dbReference type="Gene3D" id="2.40.33.20">
    <property type="entry name" value="PK beta-barrel domain-like"/>
    <property type="match status" value="1"/>
</dbReference>
<dbReference type="InterPro" id="IPR005302">
    <property type="entry name" value="MoCF_Sase_C"/>
</dbReference>
<dbReference type="GO" id="GO:0030151">
    <property type="term" value="F:molybdenum ion binding"/>
    <property type="evidence" value="ECO:0007669"/>
    <property type="project" value="InterPro"/>
</dbReference>
<reference evidence="2 3" key="2">
    <citation type="submission" date="2020-08" db="EMBL/GenBank/DDBJ databases">
        <title>The Agave Microbiome: Exploring the role of microbial communities in plant adaptations to desert environments.</title>
        <authorList>
            <person name="Partida-Martinez L.P."/>
        </authorList>
    </citation>
    <scope>NUCLEOTIDE SEQUENCE [LARGE SCALE GENOMIC DNA]</scope>
    <source>
        <strain evidence="2 3">AS2.3</strain>
    </source>
</reference>
<evidence type="ECO:0000313" key="2">
    <source>
        <dbReference type="EMBL" id="NYD89901.1"/>
    </source>
</evidence>
<sequence length="158" mass="16813">MATVGGVLVGIARHARPKGPMELLEAVAVTVEGGLDGDCRGRVKPNGRGRRQVTMMERRDWDAAMAELGQAIPWQERRVNLLLGGIDIPQVPGTRIRIGAVELEITVECDPCFRMEAVAPGLEAALTPDWRGGACSRVKVGGRIAIGDAVTVIPPSIV</sequence>
<dbReference type="GO" id="GO:0003824">
    <property type="term" value="F:catalytic activity"/>
    <property type="evidence" value="ECO:0007669"/>
    <property type="project" value="InterPro"/>
</dbReference>
<dbReference type="AlphaFoldDB" id="A0A7Y9K1G9"/>
<evidence type="ECO:0000259" key="1">
    <source>
        <dbReference type="PROSITE" id="PS51340"/>
    </source>
</evidence>
<dbReference type="InterPro" id="IPR011037">
    <property type="entry name" value="Pyrv_Knase-like_insert_dom_sf"/>
</dbReference>
<dbReference type="PANTHER" id="PTHR36930">
    <property type="entry name" value="METAL-SULFUR CLUSTER BIOSYNTHESIS PROTEINS YUAD-RELATED"/>
    <property type="match status" value="1"/>
</dbReference>
<accession>A0A7Y9K1G9</accession>
<feature type="domain" description="MOSC" evidence="1">
    <location>
        <begin position="21"/>
        <end position="153"/>
    </location>
</feature>
<organism evidence="2 3">
    <name type="scientific">Sphingomonas melonis</name>
    <dbReference type="NCBI Taxonomy" id="152682"/>
    <lineage>
        <taxon>Bacteria</taxon>
        <taxon>Pseudomonadati</taxon>
        <taxon>Pseudomonadota</taxon>
        <taxon>Alphaproteobacteria</taxon>
        <taxon>Sphingomonadales</taxon>
        <taxon>Sphingomonadaceae</taxon>
        <taxon>Sphingomonas</taxon>
    </lineage>
</organism>
<comment type="caution">
    <text evidence="2">The sequence shown here is derived from an EMBL/GenBank/DDBJ whole genome shotgun (WGS) entry which is preliminary data.</text>
</comment>
<dbReference type="PROSITE" id="PS51340">
    <property type="entry name" value="MOSC"/>
    <property type="match status" value="1"/>
</dbReference>
<dbReference type="Pfam" id="PF03473">
    <property type="entry name" value="MOSC"/>
    <property type="match status" value="1"/>
</dbReference>
<protein>
    <submittedName>
        <fullName evidence="2">MOSC domain-containing protein YiiM</fullName>
    </submittedName>
</protein>
<dbReference type="Proteomes" id="UP000517753">
    <property type="component" value="Unassembled WGS sequence"/>
</dbReference>
<dbReference type="PANTHER" id="PTHR36930:SF1">
    <property type="entry name" value="MOSC DOMAIN-CONTAINING PROTEIN"/>
    <property type="match status" value="1"/>
</dbReference>
<name>A0A7Y9K1G9_9SPHN</name>
<gene>
    <name evidence="2" type="ORF">HD841_001681</name>
</gene>